<keyword evidence="1" id="KW-0812">Transmembrane</keyword>
<evidence type="ECO:0000256" key="1">
    <source>
        <dbReference type="SAM" id="Phobius"/>
    </source>
</evidence>
<dbReference type="InterPro" id="IPR023346">
    <property type="entry name" value="Lysozyme-like_dom_sf"/>
</dbReference>
<reference evidence="3 4" key="1">
    <citation type="submission" date="2014-11" db="EMBL/GenBank/DDBJ databases">
        <authorList>
            <person name="Urmite Genomes Urmite Genomes"/>
        </authorList>
    </citation>
    <scope>NUCLEOTIDE SEQUENCE [LARGE SCALE GENOMIC DNA]</scope>
    <source>
        <strain evidence="3 4">Oc5</strain>
    </source>
</reference>
<evidence type="ECO:0000259" key="2">
    <source>
        <dbReference type="Pfam" id="PF13702"/>
    </source>
</evidence>
<evidence type="ECO:0000313" key="4">
    <source>
        <dbReference type="Proteomes" id="UP000040453"/>
    </source>
</evidence>
<dbReference type="OrthoDB" id="9813368at2"/>
<dbReference type="AlphaFoldDB" id="A0A0A1MNI7"/>
<dbReference type="STRING" id="545501.BN997_00468"/>
<dbReference type="Proteomes" id="UP000040453">
    <property type="component" value="Unassembled WGS sequence"/>
</dbReference>
<dbReference type="RefSeq" id="WP_042529290.1">
    <property type="nucleotide sequence ID" value="NZ_CAXOIH010000008.1"/>
</dbReference>
<accession>A0A0A1MNI7</accession>
<gene>
    <name evidence="3" type="ORF">BN997_00468</name>
</gene>
<feature type="domain" description="CwlT-like lysozyme" evidence="2">
    <location>
        <begin position="58"/>
        <end position="210"/>
    </location>
</feature>
<keyword evidence="1" id="KW-0472">Membrane</keyword>
<dbReference type="SUPFAM" id="SSF53955">
    <property type="entry name" value="Lysozyme-like"/>
    <property type="match status" value="1"/>
</dbReference>
<name>A0A0A1MNI7_9BACI</name>
<sequence length="220" mass="25068">MKRRKKRQLAELLKYLIVICLVFFFGLVSLSLLVNYVAEQSEPELEESGPRPLPALNQKIWEYKPIVEKYAEQHGIEEQTNTILAMMMQESGGRGTDPMQSSESLCGEIGCIDDPEHSIEQGVSFFAWVYEQAEGDTALAVQAYNFGPGFINYLQETEEPYSEDAAIAYSQYMYEEAGREASIYACRREEAEELDACYGDIYYVSSVMSYKEAIEMELEN</sequence>
<feature type="transmembrane region" description="Helical" evidence="1">
    <location>
        <begin position="12"/>
        <end position="38"/>
    </location>
</feature>
<dbReference type="Gene3D" id="1.10.530.10">
    <property type="match status" value="1"/>
</dbReference>
<dbReference type="CDD" id="cd16891">
    <property type="entry name" value="CwlT-like"/>
    <property type="match status" value="1"/>
</dbReference>
<protein>
    <recommendedName>
        <fullName evidence="2">CwlT-like lysozyme domain-containing protein</fullName>
    </recommendedName>
</protein>
<evidence type="ECO:0000313" key="3">
    <source>
        <dbReference type="EMBL" id="CEI80661.1"/>
    </source>
</evidence>
<dbReference type="EMBL" id="CDGG01000001">
    <property type="protein sequence ID" value="CEI80661.1"/>
    <property type="molecule type" value="Genomic_DNA"/>
</dbReference>
<proteinExistence type="predicted"/>
<dbReference type="Pfam" id="PF13702">
    <property type="entry name" value="Lysozyme_like"/>
    <property type="match status" value="1"/>
</dbReference>
<organism evidence="3 4">
    <name type="scientific">Oceanobacillus oncorhynchi</name>
    <dbReference type="NCBI Taxonomy" id="545501"/>
    <lineage>
        <taxon>Bacteria</taxon>
        <taxon>Bacillati</taxon>
        <taxon>Bacillota</taxon>
        <taxon>Bacilli</taxon>
        <taxon>Bacillales</taxon>
        <taxon>Bacillaceae</taxon>
        <taxon>Oceanobacillus</taxon>
    </lineage>
</organism>
<keyword evidence="4" id="KW-1185">Reference proteome</keyword>
<keyword evidence="1" id="KW-1133">Transmembrane helix</keyword>
<dbReference type="InterPro" id="IPR047194">
    <property type="entry name" value="CwlT-like_lysozyme"/>
</dbReference>